<protein>
    <submittedName>
        <fullName evidence="1">Uncharacterized protein</fullName>
    </submittedName>
</protein>
<name>K1TQ36_9ZZZZ</name>
<sequence>NPYLYPVCTFLNKQLGKEYIDDAESELSFGNYIQINSIYITENYCIDLGKNKISILPLNDIVWCYRLGNISLNPKSEEPTFSLHFTLIDGSTILFKKKTSDEALEAINAIRATEYNIIIGHSESKKKASESGYK</sequence>
<accession>K1TQ36</accession>
<feature type="non-terminal residue" evidence="1">
    <location>
        <position position="1"/>
    </location>
</feature>
<dbReference type="EMBL" id="AJWZ01000976">
    <property type="protein sequence ID" value="EKC75212.1"/>
    <property type="molecule type" value="Genomic_DNA"/>
</dbReference>
<evidence type="ECO:0000313" key="1">
    <source>
        <dbReference type="EMBL" id="EKC75212.1"/>
    </source>
</evidence>
<gene>
    <name evidence="1" type="ORF">OBE_01468</name>
</gene>
<proteinExistence type="predicted"/>
<organism evidence="1">
    <name type="scientific">human gut metagenome</name>
    <dbReference type="NCBI Taxonomy" id="408170"/>
    <lineage>
        <taxon>unclassified sequences</taxon>
        <taxon>metagenomes</taxon>
        <taxon>organismal metagenomes</taxon>
    </lineage>
</organism>
<comment type="caution">
    <text evidence="1">The sequence shown here is derived from an EMBL/GenBank/DDBJ whole genome shotgun (WGS) entry which is preliminary data.</text>
</comment>
<reference evidence="1" key="1">
    <citation type="journal article" date="2013" name="Environ. Microbiol.">
        <title>Microbiota from the distal guts of lean and obese adolescents exhibit partial functional redundancy besides clear differences in community structure.</title>
        <authorList>
            <person name="Ferrer M."/>
            <person name="Ruiz A."/>
            <person name="Lanza F."/>
            <person name="Haange S.B."/>
            <person name="Oberbach A."/>
            <person name="Till H."/>
            <person name="Bargiela R."/>
            <person name="Campoy C."/>
            <person name="Segura M.T."/>
            <person name="Richter M."/>
            <person name="von Bergen M."/>
            <person name="Seifert J."/>
            <person name="Suarez A."/>
        </authorList>
    </citation>
    <scope>NUCLEOTIDE SEQUENCE</scope>
</reference>
<dbReference type="AlphaFoldDB" id="K1TQ36"/>